<gene>
    <name evidence="3" type="ORF">BN980_GECA08s02892g</name>
</gene>
<dbReference type="SUPFAM" id="SSF52266">
    <property type="entry name" value="SGNH hydrolase"/>
    <property type="match status" value="1"/>
</dbReference>
<dbReference type="OrthoDB" id="2588793at2759"/>
<keyword evidence="4" id="KW-1185">Reference proteome</keyword>
<dbReference type="InterPro" id="IPR036514">
    <property type="entry name" value="SGNH_hydro_sf"/>
</dbReference>
<keyword evidence="2" id="KW-0472">Membrane</keyword>
<dbReference type="EMBL" id="CCBN010000008">
    <property type="protein sequence ID" value="CDO54667.1"/>
    <property type="molecule type" value="Genomic_DNA"/>
</dbReference>
<dbReference type="Gene3D" id="3.40.50.1110">
    <property type="entry name" value="SGNH hydrolase"/>
    <property type="match status" value="1"/>
</dbReference>
<proteinExistence type="predicted"/>
<dbReference type="AlphaFoldDB" id="A0A0J9XB45"/>
<reference evidence="3" key="1">
    <citation type="submission" date="2014-03" db="EMBL/GenBank/DDBJ databases">
        <authorList>
            <person name="Casaregola S."/>
        </authorList>
    </citation>
    <scope>NUCLEOTIDE SEQUENCE [LARGE SCALE GENOMIC DNA]</scope>
    <source>
        <strain evidence="3">CLIB 918</strain>
    </source>
</reference>
<sequence length="390" mass="44810">MSILLPPPSSSSNRKAWLLVPGLFALITLSFIVYTTFIYEDTFEKKAIKMDFKDSSHASEPLKIKRPTQPKSESKGSDHCDPYSQPGFYDFVSPLLSNITYRSLNKDCQVLDPSPLSYIENDLDYEALRDKTAVLIGDSVDRQVLEQLCSYIKGNLTISAQDSHDKPAEDPKSGGYPRMCYVEKYNLVISNYFFYGFDRDDIWTDKTNVYLKPGDYTKRIELAKSAIGSLNRKVDVAFVNVGFWELARFDRLDTNLELPEVPALREEYTKEYRANLKSFLQQVVSTILPKSSKTRLVYRENHYPQVESGPFFSSPSTINREHRFDRFKVSQLNQIARRVVEINSRYEYWPIGTQIRDIPAGEYMMDDLHPNTIGAVALWGNAILEYIARS</sequence>
<keyword evidence="2" id="KW-1133">Transmembrane helix</keyword>
<dbReference type="Proteomes" id="UP000242525">
    <property type="component" value="Unassembled WGS sequence"/>
</dbReference>
<protein>
    <submittedName>
        <fullName evidence="3">Uncharacterized protein</fullName>
    </submittedName>
</protein>
<name>A0A0J9XB45_GEOCN</name>
<keyword evidence="2" id="KW-0812">Transmembrane</keyword>
<feature type="region of interest" description="Disordered" evidence="1">
    <location>
        <begin position="59"/>
        <end position="82"/>
    </location>
</feature>
<feature type="transmembrane region" description="Helical" evidence="2">
    <location>
        <begin position="16"/>
        <end position="39"/>
    </location>
</feature>
<organism evidence="3 4">
    <name type="scientific">Geotrichum candidum</name>
    <name type="common">Oospora lactis</name>
    <name type="synonym">Dipodascus geotrichum</name>
    <dbReference type="NCBI Taxonomy" id="1173061"/>
    <lineage>
        <taxon>Eukaryota</taxon>
        <taxon>Fungi</taxon>
        <taxon>Dikarya</taxon>
        <taxon>Ascomycota</taxon>
        <taxon>Saccharomycotina</taxon>
        <taxon>Dipodascomycetes</taxon>
        <taxon>Dipodascales</taxon>
        <taxon>Dipodascaceae</taxon>
        <taxon>Geotrichum</taxon>
    </lineage>
</organism>
<evidence type="ECO:0000256" key="1">
    <source>
        <dbReference type="SAM" id="MobiDB-lite"/>
    </source>
</evidence>
<accession>A0A0J9XB45</accession>
<evidence type="ECO:0000256" key="2">
    <source>
        <dbReference type="SAM" id="Phobius"/>
    </source>
</evidence>
<feature type="compositionally biased region" description="Basic and acidic residues" evidence="1">
    <location>
        <begin position="72"/>
        <end position="81"/>
    </location>
</feature>
<evidence type="ECO:0000313" key="4">
    <source>
        <dbReference type="Proteomes" id="UP000242525"/>
    </source>
</evidence>
<comment type="caution">
    <text evidence="3">The sequence shown here is derived from an EMBL/GenBank/DDBJ whole genome shotgun (WGS) entry which is preliminary data.</text>
</comment>
<evidence type="ECO:0000313" key="3">
    <source>
        <dbReference type="EMBL" id="CDO54667.1"/>
    </source>
</evidence>